<keyword evidence="6" id="KW-1133">Transmembrane helix</keyword>
<dbReference type="SUPFAM" id="SSF46626">
    <property type="entry name" value="Cytochrome c"/>
    <property type="match status" value="1"/>
</dbReference>
<feature type="domain" description="Cytochrome c" evidence="7">
    <location>
        <begin position="81"/>
        <end position="161"/>
    </location>
</feature>
<dbReference type="RefSeq" id="WP_185660385.1">
    <property type="nucleotide sequence ID" value="NZ_CAWPOO010000012.1"/>
</dbReference>
<evidence type="ECO:0000313" key="8">
    <source>
        <dbReference type="EMBL" id="MBC2606515.1"/>
    </source>
</evidence>
<evidence type="ECO:0000256" key="1">
    <source>
        <dbReference type="ARBA" id="ARBA00022617"/>
    </source>
</evidence>
<dbReference type="EMBL" id="JACHVC010000012">
    <property type="protein sequence ID" value="MBC2606515.1"/>
    <property type="molecule type" value="Genomic_DNA"/>
</dbReference>
<feature type="region of interest" description="Disordered" evidence="5">
    <location>
        <begin position="43"/>
        <end position="70"/>
    </location>
</feature>
<evidence type="ECO:0000256" key="2">
    <source>
        <dbReference type="ARBA" id="ARBA00022723"/>
    </source>
</evidence>
<evidence type="ECO:0000259" key="7">
    <source>
        <dbReference type="PROSITE" id="PS51007"/>
    </source>
</evidence>
<evidence type="ECO:0000313" key="9">
    <source>
        <dbReference type="Proteomes" id="UP000526501"/>
    </source>
</evidence>
<dbReference type="GO" id="GO:0020037">
    <property type="term" value="F:heme binding"/>
    <property type="evidence" value="ECO:0007669"/>
    <property type="project" value="InterPro"/>
</dbReference>
<keyword evidence="6" id="KW-0472">Membrane</keyword>
<dbReference type="GO" id="GO:0046872">
    <property type="term" value="F:metal ion binding"/>
    <property type="evidence" value="ECO:0007669"/>
    <property type="project" value="UniProtKB-KW"/>
</dbReference>
<proteinExistence type="predicted"/>
<dbReference type="AlphaFoldDB" id="A0A7X1E875"/>
<name>A0A7X1E875_9BACT</name>
<dbReference type="Pfam" id="PF13442">
    <property type="entry name" value="Cytochrome_CBB3"/>
    <property type="match status" value="1"/>
</dbReference>
<dbReference type="GO" id="GO:0009055">
    <property type="term" value="F:electron transfer activity"/>
    <property type="evidence" value="ECO:0007669"/>
    <property type="project" value="InterPro"/>
</dbReference>
<keyword evidence="9" id="KW-1185">Reference proteome</keyword>
<evidence type="ECO:0000256" key="3">
    <source>
        <dbReference type="ARBA" id="ARBA00023004"/>
    </source>
</evidence>
<evidence type="ECO:0000256" key="4">
    <source>
        <dbReference type="PROSITE-ProRule" id="PRU00433"/>
    </source>
</evidence>
<dbReference type="PROSITE" id="PS51007">
    <property type="entry name" value="CYTC"/>
    <property type="match status" value="1"/>
</dbReference>
<dbReference type="Gene3D" id="1.10.760.10">
    <property type="entry name" value="Cytochrome c-like domain"/>
    <property type="match status" value="1"/>
</dbReference>
<sequence length="169" mass="17791">MRTNLNTAATKFGFSVAGFGLCCIAAYVAGNSGKAPEQSTFVSSNSSIAAPTEPDSTSPSIEEPAAPEELPAEIVPALDPASVAKGKANYDMFCLGCHGPEGNQIDSPSNLFDSKWYSGDGREGVGKSIRVGIMDKGMPGWEAMIPEEDITALLDYLFSFQNPETQTDA</sequence>
<organism evidence="8 9">
    <name type="scientific">Pelagicoccus albus</name>
    <dbReference type="NCBI Taxonomy" id="415222"/>
    <lineage>
        <taxon>Bacteria</taxon>
        <taxon>Pseudomonadati</taxon>
        <taxon>Verrucomicrobiota</taxon>
        <taxon>Opitutia</taxon>
        <taxon>Puniceicoccales</taxon>
        <taxon>Pelagicoccaceae</taxon>
        <taxon>Pelagicoccus</taxon>
    </lineage>
</organism>
<evidence type="ECO:0000256" key="6">
    <source>
        <dbReference type="SAM" id="Phobius"/>
    </source>
</evidence>
<feature type="transmembrane region" description="Helical" evidence="6">
    <location>
        <begin position="12"/>
        <end position="30"/>
    </location>
</feature>
<reference evidence="8 9" key="1">
    <citation type="submission" date="2020-07" db="EMBL/GenBank/DDBJ databases">
        <authorList>
            <person name="Feng X."/>
        </authorList>
    </citation>
    <scope>NUCLEOTIDE SEQUENCE [LARGE SCALE GENOMIC DNA]</scope>
    <source>
        <strain evidence="8 9">JCM23202</strain>
    </source>
</reference>
<feature type="compositionally biased region" description="Polar residues" evidence="5">
    <location>
        <begin position="43"/>
        <end position="57"/>
    </location>
</feature>
<evidence type="ECO:0000256" key="5">
    <source>
        <dbReference type="SAM" id="MobiDB-lite"/>
    </source>
</evidence>
<keyword evidence="1 4" id="KW-0349">Heme</keyword>
<dbReference type="InterPro" id="IPR009056">
    <property type="entry name" value="Cyt_c-like_dom"/>
</dbReference>
<gene>
    <name evidence="8" type="ORF">H5P27_10725</name>
</gene>
<dbReference type="Proteomes" id="UP000526501">
    <property type="component" value="Unassembled WGS sequence"/>
</dbReference>
<accession>A0A7X1E875</accession>
<protein>
    <submittedName>
        <fullName evidence="8">Cytochrome c</fullName>
    </submittedName>
</protein>
<feature type="compositionally biased region" description="Low complexity" evidence="5">
    <location>
        <begin position="58"/>
        <end position="70"/>
    </location>
</feature>
<dbReference type="InterPro" id="IPR036909">
    <property type="entry name" value="Cyt_c-like_dom_sf"/>
</dbReference>
<comment type="caution">
    <text evidence="8">The sequence shown here is derived from an EMBL/GenBank/DDBJ whole genome shotgun (WGS) entry which is preliminary data.</text>
</comment>
<keyword evidence="3 4" id="KW-0408">Iron</keyword>
<keyword evidence="6" id="KW-0812">Transmembrane</keyword>
<keyword evidence="2 4" id="KW-0479">Metal-binding</keyword>